<reference evidence="1" key="1">
    <citation type="submission" date="2010-09" db="EMBL/GenBank/DDBJ databases">
        <authorList>
            <person name="Daugherty S.C."/>
            <person name="Kilian M."/>
            <person name="Tettelin H."/>
        </authorList>
    </citation>
    <scope>NUCLEOTIDE SEQUENCE [LARGE SCALE GENOMIC DNA]</scope>
    <source>
        <strain evidence="1">SK1302</strain>
    </source>
</reference>
<gene>
    <name evidence="1" type="ORF">SIN_1762</name>
</gene>
<proteinExistence type="predicted"/>
<sequence length="55" mass="6240">MSNSQEMLEALDQQDLTRADHYFQKALVEDPDDLLLELAYYLEGIGFLSTSSSNL</sequence>
<comment type="caution">
    <text evidence="1">The sequence shown here is derived from an EMBL/GenBank/DDBJ whole genome shotgun (WGS) entry which is preliminary data.</text>
</comment>
<evidence type="ECO:0000313" key="1">
    <source>
        <dbReference type="EMBL" id="EFO53533.1"/>
    </source>
</evidence>
<protein>
    <submittedName>
        <fullName evidence="1">Tetratricopeptide repeat family protein</fullName>
    </submittedName>
</protein>
<accession>A0ABN0B2Z4</accession>
<name>A0ABN0B2Z4_9STRE</name>
<dbReference type="EMBL" id="AEDY01000118">
    <property type="protein sequence ID" value="EFO53533.1"/>
    <property type="molecule type" value="Genomic_DNA"/>
</dbReference>
<organism evidence="1">
    <name type="scientific">Streptococcus infantis SK1302</name>
    <dbReference type="NCBI Taxonomy" id="871237"/>
    <lineage>
        <taxon>Bacteria</taxon>
        <taxon>Bacillati</taxon>
        <taxon>Bacillota</taxon>
        <taxon>Bacilli</taxon>
        <taxon>Lactobacillales</taxon>
        <taxon>Streptococcaceae</taxon>
        <taxon>Streptococcus</taxon>
    </lineage>
</organism>